<dbReference type="GO" id="GO:0005506">
    <property type="term" value="F:iron ion binding"/>
    <property type="evidence" value="ECO:0007669"/>
    <property type="project" value="InterPro"/>
</dbReference>
<dbReference type="PANTHER" id="PTHR46300:SF7">
    <property type="entry name" value="P450, PUTATIVE (EUROFUNG)-RELATED"/>
    <property type="match status" value="1"/>
</dbReference>
<evidence type="ECO:0000256" key="4">
    <source>
        <dbReference type="ARBA" id="ARBA00022617"/>
    </source>
</evidence>
<evidence type="ECO:0000256" key="6">
    <source>
        <dbReference type="ARBA" id="ARBA00023002"/>
    </source>
</evidence>
<evidence type="ECO:0000256" key="9">
    <source>
        <dbReference type="PIRSR" id="PIRSR602401-1"/>
    </source>
</evidence>
<dbReference type="InterPro" id="IPR036396">
    <property type="entry name" value="Cyt_P450_sf"/>
</dbReference>
<dbReference type="InterPro" id="IPR001128">
    <property type="entry name" value="Cyt_P450"/>
</dbReference>
<keyword evidence="7 9" id="KW-0408">Iron</keyword>
<dbReference type="PRINTS" id="PR00385">
    <property type="entry name" value="P450"/>
</dbReference>
<dbReference type="Gene3D" id="1.10.630.10">
    <property type="entry name" value="Cytochrome P450"/>
    <property type="match status" value="1"/>
</dbReference>
<accession>A0AAD5VLX5</accession>
<evidence type="ECO:0000313" key="12">
    <source>
        <dbReference type="Proteomes" id="UP001213000"/>
    </source>
</evidence>
<evidence type="ECO:0000313" key="11">
    <source>
        <dbReference type="EMBL" id="KAJ3562503.1"/>
    </source>
</evidence>
<dbReference type="PRINTS" id="PR00463">
    <property type="entry name" value="EP450I"/>
</dbReference>
<dbReference type="CDD" id="cd11065">
    <property type="entry name" value="CYP64-like"/>
    <property type="match status" value="1"/>
</dbReference>
<dbReference type="Proteomes" id="UP001213000">
    <property type="component" value="Unassembled WGS sequence"/>
</dbReference>
<proteinExistence type="inferred from homology"/>
<evidence type="ECO:0000256" key="1">
    <source>
        <dbReference type="ARBA" id="ARBA00001971"/>
    </source>
</evidence>
<evidence type="ECO:0000256" key="7">
    <source>
        <dbReference type="ARBA" id="ARBA00023004"/>
    </source>
</evidence>
<dbReference type="EMBL" id="JANIEX010000861">
    <property type="protein sequence ID" value="KAJ3562503.1"/>
    <property type="molecule type" value="Genomic_DNA"/>
</dbReference>
<comment type="pathway">
    <text evidence="2">Secondary metabolite biosynthesis.</text>
</comment>
<evidence type="ECO:0000256" key="8">
    <source>
        <dbReference type="ARBA" id="ARBA00023033"/>
    </source>
</evidence>
<keyword evidence="12" id="KW-1185">Reference proteome</keyword>
<keyword evidence="4 9" id="KW-0349">Heme</keyword>
<dbReference type="PROSITE" id="PS00086">
    <property type="entry name" value="CYTOCHROME_P450"/>
    <property type="match status" value="1"/>
</dbReference>
<comment type="similarity">
    <text evidence="3 10">Belongs to the cytochrome P450 family.</text>
</comment>
<gene>
    <name evidence="11" type="ORF">NP233_g9530</name>
</gene>
<dbReference type="AlphaFoldDB" id="A0AAD5VLX5"/>
<dbReference type="GO" id="GO:0016705">
    <property type="term" value="F:oxidoreductase activity, acting on paired donors, with incorporation or reduction of molecular oxygen"/>
    <property type="evidence" value="ECO:0007669"/>
    <property type="project" value="InterPro"/>
</dbReference>
<feature type="binding site" description="axial binding residue" evidence="9">
    <location>
        <position position="446"/>
    </location>
    <ligand>
        <name>heme</name>
        <dbReference type="ChEBI" id="CHEBI:30413"/>
    </ligand>
    <ligandPart>
        <name>Fe</name>
        <dbReference type="ChEBI" id="CHEBI:18248"/>
    </ligandPart>
</feature>
<dbReference type="GO" id="GO:0004497">
    <property type="term" value="F:monooxygenase activity"/>
    <property type="evidence" value="ECO:0007669"/>
    <property type="project" value="UniProtKB-KW"/>
</dbReference>
<keyword evidence="6 10" id="KW-0560">Oxidoreductase</keyword>
<dbReference type="InterPro" id="IPR002401">
    <property type="entry name" value="Cyt_P450_E_grp-I"/>
</dbReference>
<evidence type="ECO:0000256" key="5">
    <source>
        <dbReference type="ARBA" id="ARBA00022723"/>
    </source>
</evidence>
<evidence type="ECO:0000256" key="10">
    <source>
        <dbReference type="RuleBase" id="RU000461"/>
    </source>
</evidence>
<dbReference type="Pfam" id="PF00067">
    <property type="entry name" value="p450"/>
    <property type="match status" value="1"/>
</dbReference>
<keyword evidence="8 10" id="KW-0503">Monooxygenase</keyword>
<evidence type="ECO:0008006" key="13">
    <source>
        <dbReference type="Google" id="ProtNLM"/>
    </source>
</evidence>
<comment type="cofactor">
    <cofactor evidence="1 9">
        <name>heme</name>
        <dbReference type="ChEBI" id="CHEBI:30413"/>
    </cofactor>
</comment>
<dbReference type="InterPro" id="IPR050364">
    <property type="entry name" value="Cytochrome_P450_fung"/>
</dbReference>
<dbReference type="InterPro" id="IPR017972">
    <property type="entry name" value="Cyt_P450_CS"/>
</dbReference>
<organism evidence="11 12">
    <name type="scientific">Leucocoprinus birnbaumii</name>
    <dbReference type="NCBI Taxonomy" id="56174"/>
    <lineage>
        <taxon>Eukaryota</taxon>
        <taxon>Fungi</taxon>
        <taxon>Dikarya</taxon>
        <taxon>Basidiomycota</taxon>
        <taxon>Agaricomycotina</taxon>
        <taxon>Agaricomycetes</taxon>
        <taxon>Agaricomycetidae</taxon>
        <taxon>Agaricales</taxon>
        <taxon>Agaricineae</taxon>
        <taxon>Agaricaceae</taxon>
        <taxon>Leucocoprinus</taxon>
    </lineage>
</organism>
<reference evidence="11" key="1">
    <citation type="submission" date="2022-07" db="EMBL/GenBank/DDBJ databases">
        <title>Genome Sequence of Leucocoprinus birnbaumii.</title>
        <authorList>
            <person name="Buettner E."/>
        </authorList>
    </citation>
    <scope>NUCLEOTIDE SEQUENCE</scope>
    <source>
        <strain evidence="11">VT141</strain>
    </source>
</reference>
<sequence length="493" mass="56470">MLFPVRTRDLVVLLTCFLVHLAFRNKRKRLLRLPPGPVRWPIIGNALMVPATYVHKFYKKLSEDLGSKIIYLECLKQPIIVISDFNIARELLEKRSALYSSRPPFTMTNEVIGFNCLLSMMPYGDRWRLHRRILIQNLSEKNIPEIREKVLDFIRKGLLSNVLQNPDNIREHLANTIGGFSLSMTYGTPVQRQRDPLVHFAEEVFNNLLGAGAPSKYMVNVIAPLKYIPEWFPGSGFKKEAKKIRSQLDHLMEEPFRETMGKMDQGTAIPCFVTQALERGDSTDLDHEQYVQCIKEIGVEIFSALFETTFVPLMTFFLVMQKYPEVQRKAQEEVDFVVGYDRLPDFSDIPHLKFISCVVKELFRWNPIVPIGVPHATTEEDVYMGYYIPKGSIVVPNSYAMLQDEQTFPEPEKFMPERFIASDGGLRDDIIDPEFFVTFGFGRRICPGASIARSTIYITIASLLHLFNVSPALDAEGKPVDFQPKFRPSSVTS</sequence>
<comment type="caution">
    <text evidence="11">The sequence shown here is derived from an EMBL/GenBank/DDBJ whole genome shotgun (WGS) entry which is preliminary data.</text>
</comment>
<dbReference type="SUPFAM" id="SSF48264">
    <property type="entry name" value="Cytochrome P450"/>
    <property type="match status" value="1"/>
</dbReference>
<evidence type="ECO:0000256" key="3">
    <source>
        <dbReference type="ARBA" id="ARBA00010617"/>
    </source>
</evidence>
<name>A0AAD5VLX5_9AGAR</name>
<dbReference type="PANTHER" id="PTHR46300">
    <property type="entry name" value="P450, PUTATIVE (EUROFUNG)-RELATED-RELATED"/>
    <property type="match status" value="1"/>
</dbReference>
<dbReference type="GO" id="GO:0020037">
    <property type="term" value="F:heme binding"/>
    <property type="evidence" value="ECO:0007669"/>
    <property type="project" value="InterPro"/>
</dbReference>
<keyword evidence="5 9" id="KW-0479">Metal-binding</keyword>
<evidence type="ECO:0000256" key="2">
    <source>
        <dbReference type="ARBA" id="ARBA00005179"/>
    </source>
</evidence>
<protein>
    <recommendedName>
        <fullName evidence="13">Cytochrome P450</fullName>
    </recommendedName>
</protein>